<dbReference type="Proteomes" id="UP000230233">
    <property type="component" value="Unassembled WGS sequence"/>
</dbReference>
<protein>
    <submittedName>
        <fullName evidence="2">Uncharacterized protein</fullName>
    </submittedName>
</protein>
<accession>A0A2G5SFV8</accession>
<evidence type="ECO:0000256" key="1">
    <source>
        <dbReference type="SAM" id="MobiDB-lite"/>
    </source>
</evidence>
<keyword evidence="3" id="KW-1185">Reference proteome</keyword>
<comment type="caution">
    <text evidence="2">The sequence shown here is derived from an EMBL/GenBank/DDBJ whole genome shotgun (WGS) entry which is preliminary data.</text>
</comment>
<feature type="compositionally biased region" description="Polar residues" evidence="1">
    <location>
        <begin position="63"/>
        <end position="74"/>
    </location>
</feature>
<proteinExistence type="predicted"/>
<organism evidence="2 3">
    <name type="scientific">Caenorhabditis nigoni</name>
    <dbReference type="NCBI Taxonomy" id="1611254"/>
    <lineage>
        <taxon>Eukaryota</taxon>
        <taxon>Metazoa</taxon>
        <taxon>Ecdysozoa</taxon>
        <taxon>Nematoda</taxon>
        <taxon>Chromadorea</taxon>
        <taxon>Rhabditida</taxon>
        <taxon>Rhabditina</taxon>
        <taxon>Rhabditomorpha</taxon>
        <taxon>Rhabditoidea</taxon>
        <taxon>Rhabditidae</taxon>
        <taxon>Peloderinae</taxon>
        <taxon>Caenorhabditis</taxon>
    </lineage>
</organism>
<gene>
    <name evidence="2" type="ORF">B9Z55_027611</name>
</gene>
<evidence type="ECO:0000313" key="3">
    <source>
        <dbReference type="Proteomes" id="UP000230233"/>
    </source>
</evidence>
<name>A0A2G5SFV8_9PELO</name>
<evidence type="ECO:0000313" key="2">
    <source>
        <dbReference type="EMBL" id="PIC13756.1"/>
    </source>
</evidence>
<dbReference type="AlphaFoldDB" id="A0A2G5SFV8"/>
<feature type="compositionally biased region" description="Low complexity" evidence="1">
    <location>
        <begin position="30"/>
        <end position="39"/>
    </location>
</feature>
<dbReference type="EMBL" id="PDUG01000011">
    <property type="protein sequence ID" value="PIC13756.1"/>
    <property type="molecule type" value="Genomic_DNA"/>
</dbReference>
<sequence length="138" mass="14924">MELRLHHRERTVTQCTKEAPLDLPSCPQESASLTSAHSLAHQESRSTETCSTGPAPKEEHQPPTRSRQTLSNCHTLSPPFSASLASLITHHLSSLSQSVFQPAAMQEGCSLPSLPSITTYSLTSIVSFWDLCGPASVQ</sequence>
<reference evidence="3" key="1">
    <citation type="submission" date="2017-10" db="EMBL/GenBank/DDBJ databases">
        <title>Rapid genome shrinkage in a self-fertile nematode reveals novel sperm competition proteins.</title>
        <authorList>
            <person name="Yin D."/>
            <person name="Schwarz E.M."/>
            <person name="Thomas C.G."/>
            <person name="Felde R.L."/>
            <person name="Korf I.F."/>
            <person name="Cutter A.D."/>
            <person name="Schartner C.M."/>
            <person name="Ralston E.J."/>
            <person name="Meyer B.J."/>
            <person name="Haag E.S."/>
        </authorList>
    </citation>
    <scope>NUCLEOTIDE SEQUENCE [LARGE SCALE GENOMIC DNA]</scope>
    <source>
        <strain evidence="3">JU1422</strain>
    </source>
</reference>
<feature type="region of interest" description="Disordered" evidence="1">
    <location>
        <begin position="20"/>
        <end position="74"/>
    </location>
</feature>